<evidence type="ECO:0000313" key="1">
    <source>
        <dbReference type="EMBL" id="RDC61708.1"/>
    </source>
</evidence>
<evidence type="ECO:0000313" key="2">
    <source>
        <dbReference type="Proteomes" id="UP000253919"/>
    </source>
</evidence>
<proteinExistence type="predicted"/>
<sequence length="198" mass="22891">MRKCFTRKSYLFLLVGLYSCEQKNQKEINTNKPQPAPSAFTIPAPDKPTSYQDTLFIQDEFATQPFSVDSISTHTVQRLFKTEQVIKKPVVNKFTAQQIDTLITIRQAHSYVRLYQVSTEANKFFYQSALIQDSMRVFSQPLQIGLTKEQVKKIFSPLAQEKSLPDIIQISNGTSTDYLYLIFRNNKLNTVKFQPYLD</sequence>
<organism evidence="1 2">
    <name type="scientific">Adhaeribacter pallidiroseus</name>
    <dbReference type="NCBI Taxonomy" id="2072847"/>
    <lineage>
        <taxon>Bacteria</taxon>
        <taxon>Pseudomonadati</taxon>
        <taxon>Bacteroidota</taxon>
        <taxon>Cytophagia</taxon>
        <taxon>Cytophagales</taxon>
        <taxon>Hymenobacteraceae</taxon>
        <taxon>Adhaeribacter</taxon>
    </lineage>
</organism>
<accession>A0A369QHE2</accession>
<name>A0A369QHE2_9BACT</name>
<dbReference type="RefSeq" id="WP_115371265.1">
    <property type="nucleotide sequence ID" value="NZ_QASA01000001.1"/>
</dbReference>
<dbReference type="PROSITE" id="PS51257">
    <property type="entry name" value="PROKAR_LIPOPROTEIN"/>
    <property type="match status" value="1"/>
</dbReference>
<dbReference type="Proteomes" id="UP000253919">
    <property type="component" value="Unassembled WGS sequence"/>
</dbReference>
<reference evidence="1 2" key="1">
    <citation type="submission" date="2018-04" db="EMBL/GenBank/DDBJ databases">
        <title>Adhaeribacter sp. HMF7616 genome sequencing and assembly.</title>
        <authorList>
            <person name="Kang H."/>
            <person name="Kang J."/>
            <person name="Cha I."/>
            <person name="Kim H."/>
            <person name="Joh K."/>
        </authorList>
    </citation>
    <scope>NUCLEOTIDE SEQUENCE [LARGE SCALE GENOMIC DNA]</scope>
    <source>
        <strain evidence="1 2">HMF7616</strain>
    </source>
</reference>
<dbReference type="AlphaFoldDB" id="A0A369QHE2"/>
<comment type="caution">
    <text evidence="1">The sequence shown here is derived from an EMBL/GenBank/DDBJ whole genome shotgun (WGS) entry which is preliminary data.</text>
</comment>
<gene>
    <name evidence="1" type="ORF">AHMF7616_00289</name>
</gene>
<keyword evidence="2" id="KW-1185">Reference proteome</keyword>
<protein>
    <submittedName>
        <fullName evidence="1">Uncharacterized protein</fullName>
    </submittedName>
</protein>
<dbReference type="EMBL" id="QASA01000001">
    <property type="protein sequence ID" value="RDC61708.1"/>
    <property type="molecule type" value="Genomic_DNA"/>
</dbReference>